<protein>
    <recommendedName>
        <fullName evidence="3">Sigma-70 family RNA polymerase sigma factor</fullName>
    </recommendedName>
</protein>
<reference evidence="1 2" key="1">
    <citation type="submission" date="2024-01" db="EMBL/GenBank/DDBJ databases">
        <title>Culturomics analysis of mouse respiratory tract.</title>
        <authorList>
            <person name="Phillips A.M."/>
            <person name="Collette N.M."/>
            <person name="Mageeney C.M."/>
            <person name="Sinha A."/>
            <person name="Hern K.E."/>
            <person name="Arkin A.P."/>
            <person name="Williams K.P."/>
            <person name="Branda S."/>
        </authorList>
    </citation>
    <scope>NUCLEOTIDE SEQUENCE [LARGE SCALE GENOMIC DNA]</scope>
    <source>
        <strain evidence="1 2">CP20</strain>
    </source>
</reference>
<dbReference type="Gene3D" id="1.10.1740.10">
    <property type="match status" value="1"/>
</dbReference>
<gene>
    <name evidence="1" type="ORF">V5G21_00805</name>
</gene>
<dbReference type="RefSeq" id="WP_338465125.1">
    <property type="nucleotide sequence ID" value="NZ_CP144921.1"/>
</dbReference>
<evidence type="ECO:0000313" key="2">
    <source>
        <dbReference type="Proteomes" id="UP001341136"/>
    </source>
</evidence>
<accession>A0ABZ2CVH5</accession>
<sequence>MSVENLIKSNRHLVDVVVSDFAKSRPHLREEIESGLMLELWESVRDYDQTRGAKLSTYVLGRLKRKALNLVNPKKSAVASYYNRLVAPTTNENGERYTVEEFIDIVYSECERIPNTTEADQRQLIDSLCDPSQVDDVTTAIVTNFPRYKNLNALAKGLGLHREVVDRRLRKLARNYDAELFGDYRDYLYAV</sequence>
<keyword evidence="2" id="KW-1185">Reference proteome</keyword>
<dbReference type="SUPFAM" id="SSF88946">
    <property type="entry name" value="Sigma2 domain of RNA polymerase sigma factors"/>
    <property type="match status" value="1"/>
</dbReference>
<evidence type="ECO:0000313" key="1">
    <source>
        <dbReference type="EMBL" id="WWA30368.1"/>
    </source>
</evidence>
<dbReference type="InterPro" id="IPR013325">
    <property type="entry name" value="RNA_pol_sigma_r2"/>
</dbReference>
<name>A0ABZ2CVH5_9BACI</name>
<evidence type="ECO:0008006" key="3">
    <source>
        <dbReference type="Google" id="ProtNLM"/>
    </source>
</evidence>
<proteinExistence type="predicted"/>
<dbReference type="EMBL" id="CP144921">
    <property type="protein sequence ID" value="WWA30368.1"/>
    <property type="molecule type" value="Genomic_DNA"/>
</dbReference>
<organism evidence="1 2">
    <name type="scientific">Shouchella rhizosphaerae</name>
    <dbReference type="NCBI Taxonomy" id="866786"/>
    <lineage>
        <taxon>Bacteria</taxon>
        <taxon>Bacillati</taxon>
        <taxon>Bacillota</taxon>
        <taxon>Bacilli</taxon>
        <taxon>Bacillales</taxon>
        <taxon>Bacillaceae</taxon>
        <taxon>Shouchella</taxon>
    </lineage>
</organism>
<dbReference type="Proteomes" id="UP001341136">
    <property type="component" value="Chromosome"/>
</dbReference>